<feature type="chain" id="PRO_5047069202" evidence="2">
    <location>
        <begin position="25"/>
        <end position="202"/>
    </location>
</feature>
<evidence type="ECO:0000256" key="2">
    <source>
        <dbReference type="SAM" id="SignalP"/>
    </source>
</evidence>
<evidence type="ECO:0000313" key="4">
    <source>
        <dbReference type="EMBL" id="MFD0958878.1"/>
    </source>
</evidence>
<feature type="domain" description="GerMN" evidence="3">
    <location>
        <begin position="105"/>
        <end position="190"/>
    </location>
</feature>
<feature type="compositionally biased region" description="Basic and acidic residues" evidence="1">
    <location>
        <begin position="29"/>
        <end position="41"/>
    </location>
</feature>
<keyword evidence="5" id="KW-1185">Reference proteome</keyword>
<dbReference type="SMART" id="SM00909">
    <property type="entry name" value="Germane"/>
    <property type="match status" value="1"/>
</dbReference>
<feature type="compositionally biased region" description="Polar residues" evidence="1">
    <location>
        <begin position="42"/>
        <end position="55"/>
    </location>
</feature>
<dbReference type="EMBL" id="JBHTJZ010000005">
    <property type="protein sequence ID" value="MFD0958878.1"/>
    <property type="molecule type" value="Genomic_DNA"/>
</dbReference>
<accession>A0ABW3HMX1</accession>
<reference evidence="5" key="1">
    <citation type="journal article" date="2019" name="Int. J. Syst. Evol. Microbiol.">
        <title>The Global Catalogue of Microorganisms (GCM) 10K type strain sequencing project: providing services to taxonomists for standard genome sequencing and annotation.</title>
        <authorList>
            <consortium name="The Broad Institute Genomics Platform"/>
            <consortium name="The Broad Institute Genome Sequencing Center for Infectious Disease"/>
            <person name="Wu L."/>
            <person name="Ma J."/>
        </authorList>
    </citation>
    <scope>NUCLEOTIDE SEQUENCE [LARGE SCALE GENOMIC DNA]</scope>
    <source>
        <strain evidence="5">CCUG 59129</strain>
    </source>
</reference>
<feature type="region of interest" description="Disordered" evidence="1">
    <location>
        <begin position="25"/>
        <end position="72"/>
    </location>
</feature>
<dbReference type="InterPro" id="IPR019606">
    <property type="entry name" value="GerMN"/>
</dbReference>
<proteinExistence type="predicted"/>
<evidence type="ECO:0000256" key="1">
    <source>
        <dbReference type="SAM" id="MobiDB-lite"/>
    </source>
</evidence>
<evidence type="ECO:0000313" key="5">
    <source>
        <dbReference type="Proteomes" id="UP001596989"/>
    </source>
</evidence>
<comment type="caution">
    <text evidence="4">The sequence shown here is derived from an EMBL/GenBank/DDBJ whole genome shotgun (WGS) entry which is preliminary data.</text>
</comment>
<keyword evidence="2" id="KW-0732">Signal</keyword>
<sequence>MKSKTTISLLLATGLIVAVLSGCGAESKPVNDSEGSKRNDSATEGSANNNNQAANDESKGEPQEEDVWEEASQQTEAVIYGSDDQLLQLTERKAAISYVDGQELIEKAVAELQMKGNDGQLSLWSRIEIHAIQLDNDGAATIDIHIPDEARLGAPGEQLLVESLLKTLFQFPEVHSIQLLADGEAVESLMGHVELAHPFLRP</sequence>
<dbReference type="Pfam" id="PF10646">
    <property type="entry name" value="Germane"/>
    <property type="match status" value="1"/>
</dbReference>
<gene>
    <name evidence="4" type="ORF">ACFQ2I_05680</name>
</gene>
<name>A0ABW3HMX1_9BACL</name>
<feature type="signal peptide" evidence="2">
    <location>
        <begin position="1"/>
        <end position="24"/>
    </location>
</feature>
<organism evidence="4 5">
    <name type="scientific">Paenibacillus chungangensis</name>
    <dbReference type="NCBI Taxonomy" id="696535"/>
    <lineage>
        <taxon>Bacteria</taxon>
        <taxon>Bacillati</taxon>
        <taxon>Bacillota</taxon>
        <taxon>Bacilli</taxon>
        <taxon>Bacillales</taxon>
        <taxon>Paenibacillaceae</taxon>
        <taxon>Paenibacillus</taxon>
    </lineage>
</organism>
<dbReference type="RefSeq" id="WP_377562700.1">
    <property type="nucleotide sequence ID" value="NZ_JBHTJZ010000005.1"/>
</dbReference>
<dbReference type="PROSITE" id="PS51257">
    <property type="entry name" value="PROKAR_LIPOPROTEIN"/>
    <property type="match status" value="1"/>
</dbReference>
<evidence type="ECO:0000259" key="3">
    <source>
        <dbReference type="SMART" id="SM00909"/>
    </source>
</evidence>
<protein>
    <submittedName>
        <fullName evidence="4">GerMN domain-containing protein</fullName>
    </submittedName>
</protein>
<dbReference type="Proteomes" id="UP001596989">
    <property type="component" value="Unassembled WGS sequence"/>
</dbReference>